<reference evidence="1 2" key="1">
    <citation type="submission" date="2018-08" db="EMBL/GenBank/DDBJ databases">
        <title>Asswx_1, Complete genome sequences of 3 novel enterobacteria, Pakpunavirus like phages.</title>
        <authorList>
            <person name="Yuan S."/>
            <person name="Ma Y."/>
            <person name="Liu Q."/>
        </authorList>
    </citation>
    <scope>NUCLEOTIDE SEQUENCE [LARGE SCALE GENOMIC DNA]</scope>
</reference>
<sequence length="175" mass="20577">MKYWCFRLSHPVDIAIACDYVNKKFPDRIGNVPAQCWSWLNKTSEQQIHYSDRHSSNMIVFDPVNKCWLLQSNSSYEVNRHMKSVAGHYANISNVANGYCDIPFDDLYENHMDNARKECTIPDSTLSTLVRVANLELDMHNQEVRAYHNRQCELRAERDSSKMRNWNGDLLKIYR</sequence>
<evidence type="ECO:0000313" key="1">
    <source>
        <dbReference type="EMBL" id="QAX97702.1"/>
    </source>
</evidence>
<gene>
    <name evidence="1" type="ORF">ASswx1_56</name>
</gene>
<proteinExistence type="predicted"/>
<protein>
    <submittedName>
        <fullName evidence="1">Uncharacterized protein</fullName>
    </submittedName>
</protein>
<dbReference type="Proteomes" id="UP000289219">
    <property type="component" value="Segment"/>
</dbReference>
<name>A0A411B7Y2_9CAUD</name>
<organism evidence="1 2">
    <name type="scientific">Aeromonas phage Asswx_1</name>
    <dbReference type="NCBI Taxonomy" id="2419739"/>
    <lineage>
        <taxon>Viruses</taxon>
        <taxon>Duplodnaviria</taxon>
        <taxon>Heunggongvirae</taxon>
        <taxon>Uroviricota</taxon>
        <taxon>Caudoviricetes</taxon>
        <taxon>Pantevenvirales</taxon>
        <taxon>Straboviridae</taxon>
        <taxon>Emmerichvirinae</taxon>
        <taxon>Ceceduovirus</taxon>
        <taxon>Ceceduovirus aszj</taxon>
    </lineage>
</organism>
<evidence type="ECO:0000313" key="2">
    <source>
        <dbReference type="Proteomes" id="UP000289219"/>
    </source>
</evidence>
<dbReference type="EMBL" id="MH791398">
    <property type="protein sequence ID" value="QAX97702.1"/>
    <property type="molecule type" value="Genomic_DNA"/>
</dbReference>
<accession>A0A411B7Y2</accession>